<feature type="transmembrane region" description="Helical" evidence="1">
    <location>
        <begin position="6"/>
        <end position="22"/>
    </location>
</feature>
<dbReference type="EMBL" id="KQ425868">
    <property type="protein sequence ID" value="KOF68907.1"/>
    <property type="molecule type" value="Genomic_DNA"/>
</dbReference>
<organism evidence="2">
    <name type="scientific">Octopus bimaculoides</name>
    <name type="common">California two-spotted octopus</name>
    <dbReference type="NCBI Taxonomy" id="37653"/>
    <lineage>
        <taxon>Eukaryota</taxon>
        <taxon>Metazoa</taxon>
        <taxon>Spiralia</taxon>
        <taxon>Lophotrochozoa</taxon>
        <taxon>Mollusca</taxon>
        <taxon>Cephalopoda</taxon>
        <taxon>Coleoidea</taxon>
        <taxon>Octopodiformes</taxon>
        <taxon>Octopoda</taxon>
        <taxon>Incirrata</taxon>
        <taxon>Octopodidae</taxon>
        <taxon>Octopus</taxon>
    </lineage>
</organism>
<reference evidence="2" key="1">
    <citation type="submission" date="2015-07" db="EMBL/GenBank/DDBJ databases">
        <title>MeaNS - Measles Nucleotide Surveillance Program.</title>
        <authorList>
            <person name="Tran T."/>
            <person name="Druce J."/>
        </authorList>
    </citation>
    <scope>NUCLEOTIDE SEQUENCE</scope>
    <source>
        <strain evidence="2">UCB-OBI-ISO-001</strain>
        <tissue evidence="2">Gonad</tissue>
    </source>
</reference>
<evidence type="ECO:0000313" key="2">
    <source>
        <dbReference type="EMBL" id="KOF68907.1"/>
    </source>
</evidence>
<name>A0A0L8FW46_OCTBM</name>
<gene>
    <name evidence="2" type="ORF">OCBIM_22006302mg</name>
</gene>
<protein>
    <submittedName>
        <fullName evidence="2">Uncharacterized protein</fullName>
    </submittedName>
</protein>
<keyword evidence="1" id="KW-1133">Transmembrane helix</keyword>
<evidence type="ECO:0000256" key="1">
    <source>
        <dbReference type="SAM" id="Phobius"/>
    </source>
</evidence>
<keyword evidence="1" id="KW-0472">Membrane</keyword>
<proteinExistence type="predicted"/>
<dbReference type="AlphaFoldDB" id="A0A0L8FW46"/>
<sequence length="60" mass="7099">MSAPIYVFDFFPDFAFWFLTFIRKGRNLSGMMVIRQEIRNIRDDVLSVKLIPVFDGSFSF</sequence>
<keyword evidence="1" id="KW-0812">Transmembrane</keyword>
<accession>A0A0L8FW46</accession>